<dbReference type="Proteomes" id="UP000000557">
    <property type="component" value="Chromosome"/>
</dbReference>
<dbReference type="OrthoDB" id="59888at2"/>
<proteinExistence type="predicted"/>
<evidence type="ECO:0000256" key="1">
    <source>
        <dbReference type="SAM" id="Phobius"/>
    </source>
</evidence>
<keyword evidence="1" id="KW-0812">Transmembrane</keyword>
<dbReference type="InterPro" id="IPR029058">
    <property type="entry name" value="AB_hydrolase_fold"/>
</dbReference>
<dbReference type="AlphaFoldDB" id="Q7NL16"/>
<dbReference type="SUPFAM" id="SSF53474">
    <property type="entry name" value="alpha/beta-Hydrolases"/>
    <property type="match status" value="1"/>
</dbReference>
<dbReference type="PANTHER" id="PTHR43798">
    <property type="entry name" value="MONOACYLGLYCEROL LIPASE"/>
    <property type="match status" value="1"/>
</dbReference>
<evidence type="ECO:0000259" key="2">
    <source>
        <dbReference type="Pfam" id="PF00561"/>
    </source>
</evidence>
<dbReference type="PANTHER" id="PTHR43798:SF33">
    <property type="entry name" value="HYDROLASE, PUTATIVE (AFU_ORTHOLOGUE AFUA_2G14860)-RELATED"/>
    <property type="match status" value="1"/>
</dbReference>
<dbReference type="EnsemblBacteria" id="BAC89251">
    <property type="protein sequence ID" value="BAC89251"/>
    <property type="gene ID" value="BAC89251"/>
</dbReference>
<evidence type="ECO:0000313" key="4">
    <source>
        <dbReference type="Proteomes" id="UP000000557"/>
    </source>
</evidence>
<keyword evidence="1" id="KW-1133">Transmembrane helix</keyword>
<dbReference type="STRING" id="251221.gene:10758791"/>
<dbReference type="InParanoid" id="Q7NL16"/>
<dbReference type="ESTHER" id="glovi-GLL1310">
    <property type="family name" value="6_AlphaBeta_hydrolase"/>
</dbReference>
<dbReference type="EMBL" id="BA000045">
    <property type="protein sequence ID" value="BAC89251.1"/>
    <property type="molecule type" value="Genomic_DNA"/>
</dbReference>
<feature type="transmembrane region" description="Helical" evidence="1">
    <location>
        <begin position="14"/>
        <end position="35"/>
    </location>
</feature>
<reference evidence="3 4" key="1">
    <citation type="journal article" date="2003" name="DNA Res.">
        <title>Complete genome structure of Gloeobacter violaceus PCC 7421, a cyanobacterium that lacks thylakoids.</title>
        <authorList>
            <person name="Nakamura Y."/>
            <person name="Kaneko T."/>
            <person name="Sato S."/>
            <person name="Mimuro M."/>
            <person name="Miyashita H."/>
            <person name="Tsuchiya T."/>
            <person name="Sasamoto S."/>
            <person name="Watanabe A."/>
            <person name="Kawashima K."/>
            <person name="Kishida Y."/>
            <person name="Kiyokawa C."/>
            <person name="Kohara M."/>
            <person name="Matsumoto M."/>
            <person name="Matsuno A."/>
            <person name="Nakazaki N."/>
            <person name="Shimpo S."/>
            <person name="Takeuchi C."/>
            <person name="Yamada M."/>
            <person name="Tabata S."/>
        </authorList>
    </citation>
    <scope>NUCLEOTIDE SEQUENCE [LARGE SCALE GENOMIC DNA]</scope>
    <source>
        <strain evidence="4">ATCC 29082 / PCC 7421</strain>
    </source>
</reference>
<keyword evidence="1" id="KW-0472">Membrane</keyword>
<dbReference type="InterPro" id="IPR050266">
    <property type="entry name" value="AB_hydrolase_sf"/>
</dbReference>
<accession>Q7NL16</accession>
<reference evidence="3 4" key="2">
    <citation type="journal article" date="2003" name="DNA Res.">
        <title>Complete genome structure of Gloeobacter violaceus PCC 7421, a cyanobacterium that lacks thylakoids (supplement).</title>
        <authorList>
            <person name="Nakamura Y."/>
            <person name="Kaneko T."/>
            <person name="Sato S."/>
            <person name="Mimuro M."/>
            <person name="Miyashita H."/>
            <person name="Tsuchiya T."/>
            <person name="Sasamoto S."/>
            <person name="Watanabe A."/>
            <person name="Kawashima K."/>
            <person name="Kishida Y."/>
            <person name="Kiyokawa C."/>
            <person name="Kohara M."/>
            <person name="Matsumoto M."/>
            <person name="Matsuno A."/>
            <person name="Nakazaki N."/>
            <person name="Shimpo S."/>
            <person name="Takeuchi C."/>
            <person name="Yamada M."/>
            <person name="Tabata S."/>
        </authorList>
    </citation>
    <scope>NUCLEOTIDE SEQUENCE [LARGE SCALE GENOMIC DNA]</scope>
    <source>
        <strain evidence="4">ATCC 29082 / PCC 7421</strain>
    </source>
</reference>
<gene>
    <name evidence="3" type="ordered locus">gll1310</name>
</gene>
<dbReference type="eggNOG" id="COG0596">
    <property type="taxonomic scope" value="Bacteria"/>
</dbReference>
<keyword evidence="4" id="KW-1185">Reference proteome</keyword>
<feature type="domain" description="AB hydrolase-1" evidence="2">
    <location>
        <begin position="64"/>
        <end position="183"/>
    </location>
</feature>
<dbReference type="Pfam" id="PF00561">
    <property type="entry name" value="Abhydrolase_1"/>
    <property type="match status" value="1"/>
</dbReference>
<dbReference type="KEGG" id="gvi:gll1310"/>
<name>Q7NL16_GLOVI</name>
<dbReference type="HOGENOM" id="CLU_020336_9_0_3"/>
<dbReference type="PhylomeDB" id="Q7NL16"/>
<dbReference type="Gene3D" id="3.40.50.1820">
    <property type="entry name" value="alpha/beta hydrolase"/>
    <property type="match status" value="1"/>
</dbReference>
<dbReference type="InterPro" id="IPR000073">
    <property type="entry name" value="AB_hydrolase_1"/>
</dbReference>
<evidence type="ECO:0000313" key="3">
    <source>
        <dbReference type="EMBL" id="BAC89251.1"/>
    </source>
</evidence>
<protein>
    <submittedName>
        <fullName evidence="3">Gll1310 protein</fullName>
    </submittedName>
</protein>
<sequence>MLGLMGFVEALGNLALFIFVAIDVGAIYQAVASIADRRKWPPPGRLVDVGGHRLHLLEVGTGGPTVILEAGGGAWSLEWCRVQAEVAKFTRTVSYDRAGYGWSDAGLKNPTSRQVSEELHALLEKAEIAGPYILVGRSLGGLHMRMFAHLYPQEVAGVVLVDASHEDENRRILPQLRAAGERNLNRLGWLRLLAPIGLIRFAGWWEILPKLGTIEKLPAQRQDAARAGIFRSLYCSTLYSEYRHFDESADQVRAAGSLRDLPLAVLTAANHLDPADYRQDFPIEASRRIWLELQAELAALSSDSHQSVLPDCGNYVSLERPEAVVAAIRSVYLKARKRVGR</sequence>
<organism evidence="3 4">
    <name type="scientific">Gloeobacter violaceus (strain ATCC 29082 / PCC 7421)</name>
    <dbReference type="NCBI Taxonomy" id="251221"/>
    <lineage>
        <taxon>Bacteria</taxon>
        <taxon>Bacillati</taxon>
        <taxon>Cyanobacteriota</taxon>
        <taxon>Cyanophyceae</taxon>
        <taxon>Gloeobacterales</taxon>
        <taxon>Gloeobacteraceae</taxon>
        <taxon>Gloeobacter</taxon>
    </lineage>
</organism>